<dbReference type="GeneID" id="110311734"/>
<protein>
    <submittedName>
        <fullName evidence="8 9">Small integral membrane protein 22 isoform X1</fullName>
    </submittedName>
</protein>
<reference evidence="8 9" key="1">
    <citation type="submission" date="2025-04" db="UniProtKB">
        <authorList>
            <consortium name="RefSeq"/>
        </authorList>
    </citation>
    <scope>IDENTIFICATION</scope>
</reference>
<dbReference type="CDD" id="cd20255">
    <property type="entry name" value="CASIMO1_SMIM22"/>
    <property type="match status" value="1"/>
</dbReference>
<dbReference type="GO" id="GO:0030335">
    <property type="term" value="P:positive regulation of cell migration"/>
    <property type="evidence" value="ECO:0007669"/>
    <property type="project" value="Ensembl"/>
</dbReference>
<feature type="transmembrane region" description="Helical" evidence="6">
    <location>
        <begin position="35"/>
        <end position="57"/>
    </location>
</feature>
<dbReference type="GO" id="GO:0051726">
    <property type="term" value="P:regulation of cell cycle"/>
    <property type="evidence" value="ECO:0007669"/>
    <property type="project" value="Ensembl"/>
</dbReference>
<evidence type="ECO:0000256" key="6">
    <source>
        <dbReference type="SAM" id="Phobius"/>
    </source>
</evidence>
<comment type="subcellular location">
    <subcellularLocation>
        <location evidence="1">Membrane</location>
        <topology evidence="1">Single-pass membrane protein</topology>
    </subcellularLocation>
</comment>
<dbReference type="GO" id="GO:0042127">
    <property type="term" value="P:regulation of cell population proliferation"/>
    <property type="evidence" value="ECO:0007669"/>
    <property type="project" value="Ensembl"/>
</dbReference>
<sequence length="91" mass="10067">MGLSVEELRQALQATAEEVLGRLRSRQLFQSEWDIAAFVVFLTFVGTVLLLLLLVFVHCCCCCCCSTSPRPRKVSPGKEKPKGVDNLALEP</sequence>
<evidence type="ECO:0000313" key="7">
    <source>
        <dbReference type="Proteomes" id="UP000515126"/>
    </source>
</evidence>
<feature type="region of interest" description="Disordered" evidence="5">
    <location>
        <begin position="69"/>
        <end position="91"/>
    </location>
</feature>
<evidence type="ECO:0000313" key="8">
    <source>
        <dbReference type="RefSeq" id="XP_021040893.1"/>
    </source>
</evidence>
<dbReference type="KEGG" id="mcal:110311734"/>
<dbReference type="InterPro" id="IPR031671">
    <property type="entry name" value="SMIM5/18/22"/>
</dbReference>
<dbReference type="CTD" id="440335"/>
<keyword evidence="2 6" id="KW-0812">Transmembrane</keyword>
<evidence type="ECO:0000256" key="2">
    <source>
        <dbReference type="ARBA" id="ARBA00022692"/>
    </source>
</evidence>
<dbReference type="GO" id="GO:0016020">
    <property type="term" value="C:membrane"/>
    <property type="evidence" value="ECO:0007669"/>
    <property type="project" value="UniProtKB-SubCell"/>
</dbReference>
<proteinExistence type="predicted"/>
<keyword evidence="4 6" id="KW-0472">Membrane</keyword>
<name>A0A6P5R787_MUSCR</name>
<evidence type="ECO:0000256" key="1">
    <source>
        <dbReference type="ARBA" id="ARBA00004167"/>
    </source>
</evidence>
<dbReference type="RefSeq" id="XP_021040894.1">
    <property type="nucleotide sequence ID" value="XM_021185235.2"/>
</dbReference>
<evidence type="ECO:0000256" key="5">
    <source>
        <dbReference type="SAM" id="MobiDB-lite"/>
    </source>
</evidence>
<dbReference type="PANTHER" id="PTHR36982">
    <property type="entry name" value="CLCA DOMAIN-CONTAINING PROTEIN"/>
    <property type="match status" value="1"/>
</dbReference>
<evidence type="ECO:0000256" key="3">
    <source>
        <dbReference type="ARBA" id="ARBA00022989"/>
    </source>
</evidence>
<keyword evidence="7" id="KW-1185">Reference proteome</keyword>
<keyword evidence="3 6" id="KW-1133">Transmembrane helix</keyword>
<dbReference type="Proteomes" id="UP000515126">
    <property type="component" value="Chromosome 16"/>
</dbReference>
<gene>
    <name evidence="8 9" type="primary">Smim22</name>
</gene>
<dbReference type="AlphaFoldDB" id="A0A6P5R787"/>
<dbReference type="GO" id="GO:0032956">
    <property type="term" value="P:regulation of actin cytoskeleton organization"/>
    <property type="evidence" value="ECO:0007669"/>
    <property type="project" value="Ensembl"/>
</dbReference>
<dbReference type="RefSeq" id="XP_021040893.1">
    <property type="nucleotide sequence ID" value="XM_021185234.1"/>
</dbReference>
<dbReference type="Pfam" id="PF15831">
    <property type="entry name" value="SMIM5_18_22"/>
    <property type="match status" value="1"/>
</dbReference>
<evidence type="ECO:0000256" key="4">
    <source>
        <dbReference type="ARBA" id="ARBA00023136"/>
    </source>
</evidence>
<dbReference type="GO" id="GO:0140042">
    <property type="term" value="P:lipid droplet formation"/>
    <property type="evidence" value="ECO:0007669"/>
    <property type="project" value="Ensembl"/>
</dbReference>
<accession>A0A6P5R787</accession>
<dbReference type="InterPro" id="IPR053081">
    <property type="entry name" value="SIM_Modulators"/>
</dbReference>
<organism evidence="7 9">
    <name type="scientific">Mus caroli</name>
    <name type="common">Ryukyu mouse</name>
    <name type="synonym">Ricefield mouse</name>
    <dbReference type="NCBI Taxonomy" id="10089"/>
    <lineage>
        <taxon>Eukaryota</taxon>
        <taxon>Metazoa</taxon>
        <taxon>Chordata</taxon>
        <taxon>Craniata</taxon>
        <taxon>Vertebrata</taxon>
        <taxon>Euteleostomi</taxon>
        <taxon>Mammalia</taxon>
        <taxon>Eutheria</taxon>
        <taxon>Euarchontoglires</taxon>
        <taxon>Glires</taxon>
        <taxon>Rodentia</taxon>
        <taxon>Myomorpha</taxon>
        <taxon>Muroidea</taxon>
        <taxon>Muridae</taxon>
        <taxon>Murinae</taxon>
        <taxon>Mus</taxon>
        <taxon>Mus</taxon>
    </lineage>
</organism>
<evidence type="ECO:0000313" key="9">
    <source>
        <dbReference type="RefSeq" id="XP_021040894.1"/>
    </source>
</evidence>
<dbReference type="PANTHER" id="PTHR36982:SF3">
    <property type="entry name" value="SMALL INTEGRAL MEMBRANE PROTEIN 22"/>
    <property type="match status" value="1"/>
</dbReference>